<dbReference type="OrthoDB" id="6006748at2"/>
<evidence type="ECO:0000313" key="9">
    <source>
        <dbReference type="EMBL" id="SSW62145.1"/>
    </source>
</evidence>
<feature type="coiled-coil region" evidence="6">
    <location>
        <begin position="184"/>
        <end position="211"/>
    </location>
</feature>
<evidence type="ECO:0000256" key="7">
    <source>
        <dbReference type="SAM" id="Phobius"/>
    </source>
</evidence>
<dbReference type="InterPro" id="IPR003856">
    <property type="entry name" value="LPS_length_determ_N"/>
</dbReference>
<keyword evidence="3 7" id="KW-0812">Transmembrane</keyword>
<organism evidence="9 10">
    <name type="scientific">Achromobacter agilis</name>
    <dbReference type="NCBI Taxonomy" id="1353888"/>
    <lineage>
        <taxon>Bacteria</taxon>
        <taxon>Pseudomonadati</taxon>
        <taxon>Pseudomonadota</taxon>
        <taxon>Betaproteobacteria</taxon>
        <taxon>Burkholderiales</taxon>
        <taxon>Alcaligenaceae</taxon>
        <taxon>Achromobacter</taxon>
    </lineage>
</organism>
<evidence type="ECO:0000259" key="8">
    <source>
        <dbReference type="Pfam" id="PF02706"/>
    </source>
</evidence>
<evidence type="ECO:0000256" key="4">
    <source>
        <dbReference type="ARBA" id="ARBA00022989"/>
    </source>
</evidence>
<keyword evidence="2" id="KW-1003">Cell membrane</keyword>
<dbReference type="RefSeq" id="WP_129525698.1">
    <property type="nucleotide sequence ID" value="NZ_UFQB01000001.1"/>
</dbReference>
<evidence type="ECO:0000256" key="6">
    <source>
        <dbReference type="SAM" id="Coils"/>
    </source>
</evidence>
<dbReference type="EMBL" id="UFQB01000001">
    <property type="protein sequence ID" value="SSW62145.1"/>
    <property type="molecule type" value="Genomic_DNA"/>
</dbReference>
<sequence>MQDENYSRNVTTGNGAAASAGKSEEIFPMEFIGNLFRNWKILAVAAVLGGACGVGAYFFATPKWQASLLVQVGKVSAGTERDSTLIEGVGQTGYRVRSKEFVDSVIRSTGYTEVGAGEAEPPEVRLFRSSLKPADVPGTDFLKIDFLGYSPEQLKKYAAAFTQELLAAHNNVPGALKADLTAALEKNKSELAVAESSYERLTKEYAKVLQQPQDAQLLSASVLTAQVQNNAALIESLRKVQRDLDRRLFPTNLYPTVVSAVDITDRPVSPKLKFFLAGGLVIGFICGFIFSVFRRTTRLDRMR</sequence>
<dbReference type="Proteomes" id="UP000289184">
    <property type="component" value="Unassembled WGS sequence"/>
</dbReference>
<keyword evidence="5 7" id="KW-0472">Membrane</keyword>
<protein>
    <recommendedName>
        <fullName evidence="8">Polysaccharide chain length determinant N-terminal domain-containing protein</fullName>
    </recommendedName>
</protein>
<dbReference type="PANTHER" id="PTHR32309">
    <property type="entry name" value="TYROSINE-PROTEIN KINASE"/>
    <property type="match status" value="1"/>
</dbReference>
<evidence type="ECO:0000256" key="1">
    <source>
        <dbReference type="ARBA" id="ARBA00004651"/>
    </source>
</evidence>
<dbReference type="GO" id="GO:0005886">
    <property type="term" value="C:plasma membrane"/>
    <property type="evidence" value="ECO:0007669"/>
    <property type="project" value="UniProtKB-SubCell"/>
</dbReference>
<evidence type="ECO:0000256" key="5">
    <source>
        <dbReference type="ARBA" id="ARBA00023136"/>
    </source>
</evidence>
<feature type="transmembrane region" description="Helical" evidence="7">
    <location>
        <begin position="274"/>
        <end position="293"/>
    </location>
</feature>
<dbReference type="AlphaFoldDB" id="A0A446C2T4"/>
<keyword evidence="10" id="KW-1185">Reference proteome</keyword>
<dbReference type="GO" id="GO:0004713">
    <property type="term" value="F:protein tyrosine kinase activity"/>
    <property type="evidence" value="ECO:0007669"/>
    <property type="project" value="TreeGrafter"/>
</dbReference>
<keyword evidence="6" id="KW-0175">Coiled coil</keyword>
<comment type="subcellular location">
    <subcellularLocation>
        <location evidence="1">Cell membrane</location>
        <topology evidence="1">Multi-pass membrane protein</topology>
    </subcellularLocation>
</comment>
<keyword evidence="4 7" id="KW-1133">Transmembrane helix</keyword>
<evidence type="ECO:0000256" key="2">
    <source>
        <dbReference type="ARBA" id="ARBA00022475"/>
    </source>
</evidence>
<feature type="domain" description="Polysaccharide chain length determinant N-terminal" evidence="8">
    <location>
        <begin position="31"/>
        <end position="85"/>
    </location>
</feature>
<name>A0A446C2T4_9BURK</name>
<accession>A0A446C2T4</accession>
<gene>
    <name evidence="9" type="ORF">AGI3411_00328</name>
</gene>
<reference evidence="9 10" key="1">
    <citation type="submission" date="2018-07" db="EMBL/GenBank/DDBJ databases">
        <authorList>
            <person name="Peeters C."/>
        </authorList>
    </citation>
    <scope>NUCLEOTIDE SEQUENCE [LARGE SCALE GENOMIC DNA]</scope>
    <source>
        <strain evidence="9 10">LMG 3411</strain>
    </source>
</reference>
<proteinExistence type="predicted"/>
<dbReference type="Pfam" id="PF02706">
    <property type="entry name" value="Wzz"/>
    <property type="match status" value="1"/>
</dbReference>
<dbReference type="InterPro" id="IPR050445">
    <property type="entry name" value="Bact_polysacc_biosynth/exp"/>
</dbReference>
<dbReference type="PANTHER" id="PTHR32309:SF13">
    <property type="entry name" value="FERRIC ENTEROBACTIN TRANSPORT PROTEIN FEPE"/>
    <property type="match status" value="1"/>
</dbReference>
<evidence type="ECO:0000313" key="10">
    <source>
        <dbReference type="Proteomes" id="UP000289184"/>
    </source>
</evidence>
<feature type="transmembrane region" description="Helical" evidence="7">
    <location>
        <begin position="41"/>
        <end position="60"/>
    </location>
</feature>
<evidence type="ECO:0000256" key="3">
    <source>
        <dbReference type="ARBA" id="ARBA00022692"/>
    </source>
</evidence>